<sequence>MNYLPIFITVIKKKLKLSASVILSMGHIDSEELEIAKGSADEITVKIAENNTITVDGKQEEKQDKYGYISRHLVRKFILPNAYDFENIQPMLLSDGVLTITATKHKTEKVEAKTIPIEQTGLPAKHLQNMKLGKEDH</sequence>
<name>A0ACB9T3T7_HOLOL</name>
<organism evidence="1 2">
    <name type="scientific">Holotrichia oblita</name>
    <name type="common">Chafer beetle</name>
    <dbReference type="NCBI Taxonomy" id="644536"/>
    <lineage>
        <taxon>Eukaryota</taxon>
        <taxon>Metazoa</taxon>
        <taxon>Ecdysozoa</taxon>
        <taxon>Arthropoda</taxon>
        <taxon>Hexapoda</taxon>
        <taxon>Insecta</taxon>
        <taxon>Pterygota</taxon>
        <taxon>Neoptera</taxon>
        <taxon>Endopterygota</taxon>
        <taxon>Coleoptera</taxon>
        <taxon>Polyphaga</taxon>
        <taxon>Scarabaeiformia</taxon>
        <taxon>Scarabaeidae</taxon>
        <taxon>Melolonthinae</taxon>
        <taxon>Holotrichia</taxon>
    </lineage>
</organism>
<reference evidence="1" key="1">
    <citation type="submission" date="2022-04" db="EMBL/GenBank/DDBJ databases">
        <title>Chromosome-scale genome assembly of Holotrichia oblita Faldermann.</title>
        <authorList>
            <person name="Rongchong L."/>
        </authorList>
    </citation>
    <scope>NUCLEOTIDE SEQUENCE</scope>
    <source>
        <strain evidence="1">81SQS9</strain>
    </source>
</reference>
<keyword evidence="2" id="KW-1185">Reference proteome</keyword>
<dbReference type="Proteomes" id="UP001056778">
    <property type="component" value="Chromosome 5"/>
</dbReference>
<protein>
    <submittedName>
        <fullName evidence="1">Heat shock protein hsp-12.2-related</fullName>
    </submittedName>
</protein>
<evidence type="ECO:0000313" key="2">
    <source>
        <dbReference type="Proteomes" id="UP001056778"/>
    </source>
</evidence>
<accession>A0ACB9T3T7</accession>
<dbReference type="EMBL" id="CM043019">
    <property type="protein sequence ID" value="KAI4461448.1"/>
    <property type="molecule type" value="Genomic_DNA"/>
</dbReference>
<gene>
    <name evidence="1" type="ORF">MML48_5g00011058</name>
</gene>
<keyword evidence="1" id="KW-0346">Stress response</keyword>
<proteinExistence type="predicted"/>
<comment type="caution">
    <text evidence="1">The sequence shown here is derived from an EMBL/GenBank/DDBJ whole genome shotgun (WGS) entry which is preliminary data.</text>
</comment>
<evidence type="ECO:0000313" key="1">
    <source>
        <dbReference type="EMBL" id="KAI4461448.1"/>
    </source>
</evidence>